<comment type="caution">
    <text evidence="4">The sequence shown here is derived from an EMBL/GenBank/DDBJ whole genome shotgun (WGS) entry which is preliminary data.</text>
</comment>
<sequence>MTYTAPKQLDRTLAPWPVFETDEIEAVSEVLRSGKVNYWTGTEGREFEKEYAAVLGVPYAIALHNGTQALELALYALGVGAGDEVITTPRTFIASASAAVMRGAVPVIAEVDRDSGNITAETIRAVLTPRTRAIIVVHLAGWPADMAPIMDLAREHNLFVIEDCAQAHGAKYHGQHVGTIGHMGCFSFCQDKIMTTGGEGGLLVTHDEDLWRKAWAFKDHGKSYDAVYNKEHPLGFRWLHESFGTNWRMLEVQAAIGRLQLQKLPAWTQQRQRNAAVLAERFSQLPALRVPTVPEGSEHAQYKFYVYVRPEQLRAGWDRDRIMVEVVERGAPCYTGTCSEIYLEKAFVDAGLGPKERLPVARELGETSLMFLVHPTLTETDMNAVADVVEGVVREATRP</sequence>
<dbReference type="RefSeq" id="WP_184127316.1">
    <property type="nucleotide sequence ID" value="NZ_JACHFL010000001.1"/>
</dbReference>
<dbReference type="Gene3D" id="3.40.640.10">
    <property type="entry name" value="Type I PLP-dependent aspartate aminotransferase-like (Major domain)"/>
    <property type="match status" value="1"/>
</dbReference>
<evidence type="ECO:0000313" key="4">
    <source>
        <dbReference type="EMBL" id="MBB5361221.1"/>
    </source>
</evidence>
<dbReference type="AlphaFoldDB" id="A0A7W8JQ96"/>
<name>A0A7W8JQ96_9DEIO</name>
<feature type="active site" description="Proton acceptor" evidence="1">
    <location>
        <position position="192"/>
    </location>
</feature>
<dbReference type="SUPFAM" id="SSF53383">
    <property type="entry name" value="PLP-dependent transferases"/>
    <property type="match status" value="1"/>
</dbReference>
<proteinExistence type="inferred from homology"/>
<gene>
    <name evidence="4" type="ORF">HNQ08_000292</name>
</gene>
<dbReference type="InterPro" id="IPR015422">
    <property type="entry name" value="PyrdxlP-dep_Trfase_small"/>
</dbReference>
<dbReference type="GO" id="GO:0008483">
    <property type="term" value="F:transaminase activity"/>
    <property type="evidence" value="ECO:0007669"/>
    <property type="project" value="TreeGrafter"/>
</dbReference>
<dbReference type="Pfam" id="PF01041">
    <property type="entry name" value="DegT_DnrJ_EryC1"/>
    <property type="match status" value="1"/>
</dbReference>
<dbReference type="PANTHER" id="PTHR30244">
    <property type="entry name" value="TRANSAMINASE"/>
    <property type="match status" value="1"/>
</dbReference>
<dbReference type="Gene3D" id="3.90.1150.10">
    <property type="entry name" value="Aspartate Aminotransferase, domain 1"/>
    <property type="match status" value="1"/>
</dbReference>
<evidence type="ECO:0000313" key="5">
    <source>
        <dbReference type="Proteomes" id="UP000552709"/>
    </source>
</evidence>
<evidence type="ECO:0000256" key="2">
    <source>
        <dbReference type="PIRSR" id="PIRSR000390-2"/>
    </source>
</evidence>
<dbReference type="Proteomes" id="UP000552709">
    <property type="component" value="Unassembled WGS sequence"/>
</dbReference>
<dbReference type="CDD" id="cd00616">
    <property type="entry name" value="AHBA_syn"/>
    <property type="match status" value="1"/>
</dbReference>
<dbReference type="InterPro" id="IPR000653">
    <property type="entry name" value="DegT/StrS_aminotransferase"/>
</dbReference>
<dbReference type="GO" id="GO:0000271">
    <property type="term" value="P:polysaccharide biosynthetic process"/>
    <property type="evidence" value="ECO:0007669"/>
    <property type="project" value="TreeGrafter"/>
</dbReference>
<organism evidence="4 5">
    <name type="scientific">Deinococcus humi</name>
    <dbReference type="NCBI Taxonomy" id="662880"/>
    <lineage>
        <taxon>Bacteria</taxon>
        <taxon>Thermotogati</taxon>
        <taxon>Deinococcota</taxon>
        <taxon>Deinococci</taxon>
        <taxon>Deinococcales</taxon>
        <taxon>Deinococcaceae</taxon>
        <taxon>Deinococcus</taxon>
    </lineage>
</organism>
<reference evidence="4 5" key="1">
    <citation type="submission" date="2020-08" db="EMBL/GenBank/DDBJ databases">
        <title>Genomic Encyclopedia of Type Strains, Phase IV (KMG-IV): sequencing the most valuable type-strain genomes for metagenomic binning, comparative biology and taxonomic classification.</title>
        <authorList>
            <person name="Goeker M."/>
        </authorList>
    </citation>
    <scope>NUCLEOTIDE SEQUENCE [LARGE SCALE GENOMIC DNA]</scope>
    <source>
        <strain evidence="4 5">DSM 27939</strain>
    </source>
</reference>
<dbReference type="InterPro" id="IPR015421">
    <property type="entry name" value="PyrdxlP-dep_Trfase_major"/>
</dbReference>
<feature type="modified residue" description="N6-(pyridoxal phosphate)lysine" evidence="2">
    <location>
        <position position="192"/>
    </location>
</feature>
<dbReference type="GO" id="GO:0030170">
    <property type="term" value="F:pyridoxal phosphate binding"/>
    <property type="evidence" value="ECO:0007669"/>
    <property type="project" value="TreeGrafter"/>
</dbReference>
<comment type="similarity">
    <text evidence="3">Belongs to the DegT/DnrJ/EryC1 family.</text>
</comment>
<dbReference type="PIRSF" id="PIRSF000390">
    <property type="entry name" value="PLP_StrS"/>
    <property type="match status" value="1"/>
</dbReference>
<dbReference type="EMBL" id="JACHFL010000001">
    <property type="protein sequence ID" value="MBB5361221.1"/>
    <property type="molecule type" value="Genomic_DNA"/>
</dbReference>
<protein>
    <submittedName>
        <fullName evidence="4">dTDP-4-amino-4,6-dideoxygalactose transaminase</fullName>
    </submittedName>
</protein>
<keyword evidence="2 3" id="KW-0663">Pyridoxal phosphate</keyword>
<dbReference type="PANTHER" id="PTHR30244:SF34">
    <property type="entry name" value="DTDP-4-AMINO-4,6-DIDEOXYGALACTOSE TRANSAMINASE"/>
    <property type="match status" value="1"/>
</dbReference>
<keyword evidence="5" id="KW-1185">Reference proteome</keyword>
<dbReference type="InterPro" id="IPR015424">
    <property type="entry name" value="PyrdxlP-dep_Trfase"/>
</dbReference>
<accession>A0A7W8JQ96</accession>
<evidence type="ECO:0000256" key="3">
    <source>
        <dbReference type="RuleBase" id="RU004508"/>
    </source>
</evidence>
<evidence type="ECO:0000256" key="1">
    <source>
        <dbReference type="PIRSR" id="PIRSR000390-1"/>
    </source>
</evidence>